<comment type="caution">
    <text evidence="1">The sequence shown here is derived from an EMBL/GenBank/DDBJ whole genome shotgun (WGS) entry which is preliminary data.</text>
</comment>
<evidence type="ECO:0000313" key="2">
    <source>
        <dbReference type="Proteomes" id="UP000827872"/>
    </source>
</evidence>
<dbReference type="EMBL" id="CM037617">
    <property type="protein sequence ID" value="KAH8005978.1"/>
    <property type="molecule type" value="Genomic_DNA"/>
</dbReference>
<accession>A0ACB8FKB2</accession>
<name>A0ACB8FKB2_9SAUR</name>
<gene>
    <name evidence="1" type="ORF">K3G42_031645</name>
</gene>
<evidence type="ECO:0000313" key="1">
    <source>
        <dbReference type="EMBL" id="KAH8005978.1"/>
    </source>
</evidence>
<reference evidence="1" key="1">
    <citation type="submission" date="2021-08" db="EMBL/GenBank/DDBJ databases">
        <title>The first chromosome-level gecko genome reveals the dynamic sex chromosomes of Neotropical dwarf geckos (Sphaerodactylidae: Sphaerodactylus).</title>
        <authorList>
            <person name="Pinto B.J."/>
            <person name="Keating S.E."/>
            <person name="Gamble T."/>
        </authorList>
    </citation>
    <scope>NUCLEOTIDE SEQUENCE</scope>
    <source>
        <strain evidence="1">TG3544</strain>
    </source>
</reference>
<sequence>MGYCLVRAAMAAGDLGRFSVRCVPAQIIKSLLEQRVMIVTFRQPFVHEHKDLDNPSCRLFSQRRMSLLAGHPRVKHLRIPPPTLLVIMHIISCWTMGGSIPKFLKDSTDSL</sequence>
<organism evidence="1 2">
    <name type="scientific">Sphaerodactylus townsendi</name>
    <dbReference type="NCBI Taxonomy" id="933632"/>
    <lineage>
        <taxon>Eukaryota</taxon>
        <taxon>Metazoa</taxon>
        <taxon>Chordata</taxon>
        <taxon>Craniata</taxon>
        <taxon>Vertebrata</taxon>
        <taxon>Euteleostomi</taxon>
        <taxon>Lepidosauria</taxon>
        <taxon>Squamata</taxon>
        <taxon>Bifurcata</taxon>
        <taxon>Gekkota</taxon>
        <taxon>Sphaerodactylidae</taxon>
        <taxon>Sphaerodactylus</taxon>
    </lineage>
</organism>
<keyword evidence="2" id="KW-1185">Reference proteome</keyword>
<dbReference type="Proteomes" id="UP000827872">
    <property type="component" value="Linkage Group LG04"/>
</dbReference>
<proteinExistence type="predicted"/>
<protein>
    <submittedName>
        <fullName evidence="1">Uncharacterized protein</fullName>
    </submittedName>
</protein>